<comment type="subcellular location">
    <subcellularLocation>
        <location evidence="1">Membrane</location>
        <topology evidence="1">Multi-pass membrane protein</topology>
    </subcellularLocation>
</comment>
<dbReference type="SUPFAM" id="SSF81340">
    <property type="entry name" value="Clc chloride channel"/>
    <property type="match status" value="1"/>
</dbReference>
<dbReference type="Pfam" id="PF00654">
    <property type="entry name" value="Voltage_CLC"/>
    <property type="match status" value="1"/>
</dbReference>
<evidence type="ECO:0000256" key="5">
    <source>
        <dbReference type="ARBA" id="ARBA00023065"/>
    </source>
</evidence>
<dbReference type="PANTHER" id="PTHR43427:SF6">
    <property type="entry name" value="CHLORIDE CHANNEL PROTEIN CLC-E"/>
    <property type="match status" value="1"/>
</dbReference>
<keyword evidence="3 10" id="KW-0812">Transmembrane</keyword>
<dbReference type="PANTHER" id="PTHR43427">
    <property type="entry name" value="CHLORIDE CHANNEL PROTEIN CLC-E"/>
    <property type="match status" value="1"/>
</dbReference>
<keyword evidence="7" id="KW-0869">Chloride channel</keyword>
<dbReference type="InterPro" id="IPR001807">
    <property type="entry name" value="ClC"/>
</dbReference>
<dbReference type="InterPro" id="IPR014743">
    <property type="entry name" value="Cl-channel_core"/>
</dbReference>
<keyword evidence="9" id="KW-0407">Ion channel</keyword>
<feature type="transmembrane region" description="Helical" evidence="10">
    <location>
        <begin position="21"/>
        <end position="46"/>
    </location>
</feature>
<evidence type="ECO:0000256" key="10">
    <source>
        <dbReference type="SAM" id="Phobius"/>
    </source>
</evidence>
<keyword evidence="2" id="KW-0813">Transport</keyword>
<protein>
    <submittedName>
        <fullName evidence="11">Chloride channel protein</fullName>
    </submittedName>
</protein>
<feature type="transmembrane region" description="Helical" evidence="10">
    <location>
        <begin position="312"/>
        <end position="334"/>
    </location>
</feature>
<dbReference type="AlphaFoldDB" id="A0A6P2CM99"/>
<evidence type="ECO:0000256" key="8">
    <source>
        <dbReference type="ARBA" id="ARBA00023214"/>
    </source>
</evidence>
<keyword evidence="8" id="KW-0868">Chloride</keyword>
<dbReference type="Proteomes" id="UP000442244">
    <property type="component" value="Unassembled WGS sequence"/>
</dbReference>
<dbReference type="EMBL" id="SDGY01000001">
    <property type="protein sequence ID" value="TYC47145.1"/>
    <property type="molecule type" value="Genomic_DNA"/>
</dbReference>
<feature type="transmembrane region" description="Helical" evidence="10">
    <location>
        <begin position="404"/>
        <end position="425"/>
    </location>
</feature>
<feature type="transmembrane region" description="Helical" evidence="10">
    <location>
        <begin position="168"/>
        <end position="193"/>
    </location>
</feature>
<dbReference type="InterPro" id="IPR050368">
    <property type="entry name" value="ClC-type_chloride_channel"/>
</dbReference>
<evidence type="ECO:0000256" key="6">
    <source>
        <dbReference type="ARBA" id="ARBA00023136"/>
    </source>
</evidence>
<gene>
    <name evidence="11" type="ORF">ESZ47_03145</name>
</gene>
<evidence type="ECO:0000313" key="12">
    <source>
        <dbReference type="Proteomes" id="UP000442244"/>
    </source>
</evidence>
<feature type="transmembrane region" description="Helical" evidence="10">
    <location>
        <begin position="237"/>
        <end position="258"/>
    </location>
</feature>
<reference evidence="11 12" key="1">
    <citation type="submission" date="2019-01" db="EMBL/GenBank/DDBJ databases">
        <title>Leuconostoc litchii sp. nov., a novel lactic acid bacterium isolated from lychee.</title>
        <authorList>
            <person name="Wang L.-T."/>
        </authorList>
    </citation>
    <scope>NUCLEOTIDE SEQUENCE [LARGE SCALE GENOMIC DNA]</scope>
    <source>
        <strain evidence="11 12">MB7</strain>
    </source>
</reference>
<feature type="transmembrane region" description="Helical" evidence="10">
    <location>
        <begin position="346"/>
        <end position="368"/>
    </location>
</feature>
<evidence type="ECO:0000256" key="7">
    <source>
        <dbReference type="ARBA" id="ARBA00023173"/>
    </source>
</evidence>
<feature type="transmembrane region" description="Helical" evidence="10">
    <location>
        <begin position="279"/>
        <end position="297"/>
    </location>
</feature>
<sequence>MNNTFKPKSKTVQNVTKNQQLVVLMGSTIIIGIIVGLSSLFLGIFLEYVEHLFLDYRETASQPAPIGSSSFRRLLSVFIGSILAAIIWWLLRTKATATVSVKKALIGKKMPLWQTAIHVMTQIFYVGTGGSVGRELAPREAGAMLAQKVESLSNAMHIPQLSADDRKLLIAAAAGAGFAGIYIAPITGMFFSVEILLKKMTLRTITVSLTMSTIAMFIGAITKGFNPYYLVGDAKFSILSMVMVVVIAPFCGVAGAWFRKLCQWAEKGQERGNNILWQLPIMGLMTGLVATFFPQIMGNGRSLAQLVINSTGIWTISLLIIGALLKIVVTVLTIRSGASGGTLTPAIAIGSVLGAFLGMILFLFVPSISIWEAAILGACTLLAASQQAPLMALFMIFEICHLDYAMLLPLSFGVLISTIVSKRILTK</sequence>
<keyword evidence="12" id="KW-1185">Reference proteome</keyword>
<feature type="transmembrane region" description="Helical" evidence="10">
    <location>
        <begin position="205"/>
        <end position="225"/>
    </location>
</feature>
<dbReference type="GO" id="GO:0034707">
    <property type="term" value="C:chloride channel complex"/>
    <property type="evidence" value="ECO:0007669"/>
    <property type="project" value="UniProtKB-KW"/>
</dbReference>
<keyword evidence="4 10" id="KW-1133">Transmembrane helix</keyword>
<proteinExistence type="predicted"/>
<dbReference type="GO" id="GO:0005254">
    <property type="term" value="F:chloride channel activity"/>
    <property type="evidence" value="ECO:0007669"/>
    <property type="project" value="UniProtKB-KW"/>
</dbReference>
<evidence type="ECO:0000256" key="9">
    <source>
        <dbReference type="ARBA" id="ARBA00023303"/>
    </source>
</evidence>
<keyword evidence="5" id="KW-0406">Ion transport</keyword>
<evidence type="ECO:0000256" key="3">
    <source>
        <dbReference type="ARBA" id="ARBA00022692"/>
    </source>
</evidence>
<organism evidence="11 12">
    <name type="scientific">Leuconostoc litchii</name>
    <dbReference type="NCBI Taxonomy" id="1981069"/>
    <lineage>
        <taxon>Bacteria</taxon>
        <taxon>Bacillati</taxon>
        <taxon>Bacillota</taxon>
        <taxon>Bacilli</taxon>
        <taxon>Lactobacillales</taxon>
        <taxon>Lactobacillaceae</taxon>
        <taxon>Leuconostoc</taxon>
    </lineage>
</organism>
<comment type="caution">
    <text evidence="11">The sequence shown here is derived from an EMBL/GenBank/DDBJ whole genome shotgun (WGS) entry which is preliminary data.</text>
</comment>
<keyword evidence="6 10" id="KW-0472">Membrane</keyword>
<evidence type="ECO:0000256" key="2">
    <source>
        <dbReference type="ARBA" id="ARBA00022448"/>
    </source>
</evidence>
<evidence type="ECO:0000313" key="11">
    <source>
        <dbReference type="EMBL" id="TYC47145.1"/>
    </source>
</evidence>
<accession>A0A6P2CM99</accession>
<feature type="transmembrane region" description="Helical" evidence="10">
    <location>
        <begin position="112"/>
        <end position="132"/>
    </location>
</feature>
<dbReference type="CDD" id="cd01033">
    <property type="entry name" value="ClC_like"/>
    <property type="match status" value="1"/>
</dbReference>
<name>A0A6P2CM99_9LACO</name>
<dbReference type="OrthoDB" id="112446at2"/>
<evidence type="ECO:0000256" key="1">
    <source>
        <dbReference type="ARBA" id="ARBA00004141"/>
    </source>
</evidence>
<dbReference type="PRINTS" id="PR00762">
    <property type="entry name" value="CLCHANNEL"/>
</dbReference>
<evidence type="ECO:0000256" key="4">
    <source>
        <dbReference type="ARBA" id="ARBA00022989"/>
    </source>
</evidence>
<dbReference type="Gene3D" id="1.10.3080.10">
    <property type="entry name" value="Clc chloride channel"/>
    <property type="match status" value="1"/>
</dbReference>
<feature type="transmembrane region" description="Helical" evidence="10">
    <location>
        <begin position="74"/>
        <end position="91"/>
    </location>
</feature>